<gene>
    <name evidence="1" type="ORF">P245_22790</name>
</gene>
<accession>A0A096BVK0</accession>
<reference evidence="1 2" key="1">
    <citation type="submission" date="2013-09" db="EMBL/GenBank/DDBJ databases">
        <title>High correlation between genotypes and phenotypes of environmental bacteria Comamonas testosteroni strains.</title>
        <authorList>
            <person name="Liu L."/>
            <person name="Zhu W."/>
            <person name="Xia X."/>
            <person name="Xu B."/>
            <person name="Luo M."/>
            <person name="Wang G."/>
        </authorList>
    </citation>
    <scope>NUCLEOTIDE SEQUENCE [LARGE SCALE GENOMIC DNA]</scope>
    <source>
        <strain evidence="1 2">JL14</strain>
    </source>
</reference>
<protein>
    <submittedName>
        <fullName evidence="1">Uncharacterized protein</fullName>
    </submittedName>
</protein>
<evidence type="ECO:0000313" key="2">
    <source>
        <dbReference type="Proteomes" id="UP000029567"/>
    </source>
</evidence>
<name>A0A096BVK0_9BURK</name>
<proteinExistence type="predicted"/>
<evidence type="ECO:0000313" key="1">
    <source>
        <dbReference type="EMBL" id="KGG85100.1"/>
    </source>
</evidence>
<comment type="caution">
    <text evidence="1">The sequence shown here is derived from an EMBL/GenBank/DDBJ whole genome shotgun (WGS) entry which is preliminary data.</text>
</comment>
<dbReference type="AlphaFoldDB" id="A0A096BVK0"/>
<dbReference type="Proteomes" id="UP000029567">
    <property type="component" value="Unassembled WGS sequence"/>
</dbReference>
<organism evidence="1 2">
    <name type="scientific">Comamonas thiooxydans</name>
    <dbReference type="NCBI Taxonomy" id="363952"/>
    <lineage>
        <taxon>Bacteria</taxon>
        <taxon>Pseudomonadati</taxon>
        <taxon>Pseudomonadota</taxon>
        <taxon>Betaproteobacteria</taxon>
        <taxon>Burkholderiales</taxon>
        <taxon>Comamonadaceae</taxon>
        <taxon>Comamonas</taxon>
    </lineage>
</organism>
<dbReference type="EMBL" id="AWTN01000120">
    <property type="protein sequence ID" value="KGG85100.1"/>
    <property type="molecule type" value="Genomic_DNA"/>
</dbReference>
<sequence length="29" mass="3010">MFAEQGIPDLMGCTSATVAAETALWGDHS</sequence>